<evidence type="ECO:0000313" key="2">
    <source>
        <dbReference type="EMBL" id="AAO05284.1"/>
    </source>
</evidence>
<dbReference type="PATRIC" id="fig|176280.10.peg.1645"/>
<evidence type="ECO:0000259" key="1">
    <source>
        <dbReference type="Pfam" id="PF00403"/>
    </source>
</evidence>
<dbReference type="Gene3D" id="3.30.70.100">
    <property type="match status" value="1"/>
</dbReference>
<evidence type="ECO:0000313" key="3">
    <source>
        <dbReference type="Proteomes" id="UP000001411"/>
    </source>
</evidence>
<dbReference type="InterPro" id="IPR006121">
    <property type="entry name" value="HMA_dom"/>
</dbReference>
<organism evidence="2 3">
    <name type="scientific">Staphylococcus epidermidis (strain ATCC 12228 / FDA PCI 1200)</name>
    <dbReference type="NCBI Taxonomy" id="176280"/>
    <lineage>
        <taxon>Bacteria</taxon>
        <taxon>Bacillati</taxon>
        <taxon>Bacillota</taxon>
        <taxon>Bacilli</taxon>
        <taxon>Bacillales</taxon>
        <taxon>Staphylococcaceae</taxon>
        <taxon>Staphylococcus</taxon>
    </lineage>
</organism>
<dbReference type="OrthoDB" id="2410348at2"/>
<name>A0A0H2VJK7_STAES</name>
<reference evidence="2 3" key="1">
    <citation type="journal article" date="2003" name="Mol. Microbiol.">
        <title>Genome-based analysis of virulence genes in a non-biofilm-forming Staphylococcus epidermidis strain (ATCC 12228).</title>
        <authorList>
            <person name="Zhang Y.Q."/>
            <person name="Ren S.X."/>
            <person name="Li H.L."/>
            <person name="Wang Y.X."/>
            <person name="Fu G."/>
            <person name="Yang J."/>
            <person name="Qin Z.Q."/>
            <person name="Miao Y.G."/>
            <person name="Wang W.Y."/>
            <person name="Chen R.S."/>
            <person name="Shen Y."/>
            <person name="Chen Z."/>
            <person name="Yuan Z.H."/>
            <person name="Zhao G.P."/>
            <person name="Qu D."/>
            <person name="Danchin A."/>
            <person name="Wen Y.M."/>
        </authorList>
    </citation>
    <scope>NUCLEOTIDE SEQUENCE [LARGE SCALE GENOMIC DNA]</scope>
    <source>
        <strain evidence="3">ATCC 12228 / FDA PCI 1200</strain>
    </source>
</reference>
<feature type="domain" description="HMA" evidence="1">
    <location>
        <begin position="9"/>
        <end position="66"/>
    </location>
</feature>
<dbReference type="Pfam" id="PF00403">
    <property type="entry name" value="HMA"/>
    <property type="match status" value="1"/>
</dbReference>
<dbReference type="EMBL" id="AE015929">
    <property type="protein sequence ID" value="AAO05284.1"/>
    <property type="molecule type" value="Genomic_DNA"/>
</dbReference>
<dbReference type="HOGENOM" id="CLU_134973_10_4_9"/>
<dbReference type="Proteomes" id="UP000001411">
    <property type="component" value="Chromosome"/>
</dbReference>
<dbReference type="GO" id="GO:0046872">
    <property type="term" value="F:metal ion binding"/>
    <property type="evidence" value="ECO:0007669"/>
    <property type="project" value="InterPro"/>
</dbReference>
<accession>A0A0H2VJK7</accession>
<dbReference type="InterPro" id="IPR036163">
    <property type="entry name" value="HMA_dom_sf"/>
</dbReference>
<proteinExistence type="predicted"/>
<dbReference type="AlphaFoldDB" id="A0A0H2VJK7"/>
<dbReference type="NCBIfam" id="NF047536">
    <property type="entry name" value="Cu_chaper_CsoZ"/>
    <property type="match status" value="1"/>
</dbReference>
<sequence length="69" mass="7987">MKLKKGLINVSGIKTTEQAKQLKDHLSKMIGINSVDIDYQMNEIRVEFDTPANLNNIEKEIYDYGFRIL</sequence>
<gene>
    <name evidence="2" type="ordered locus">SE_1685</name>
</gene>
<dbReference type="KEGG" id="sep:SE_1685"/>
<dbReference type="SUPFAM" id="SSF55008">
    <property type="entry name" value="HMA, heavy metal-associated domain"/>
    <property type="match status" value="1"/>
</dbReference>
<protein>
    <recommendedName>
        <fullName evidence="1">HMA domain-containing protein</fullName>
    </recommendedName>
</protein>
<dbReference type="eggNOG" id="ENOG50305H3">
    <property type="taxonomic scope" value="Bacteria"/>
</dbReference>